<organism evidence="1 2">
    <name type="scientific">Crotalaria pallida</name>
    <name type="common">Smooth rattlebox</name>
    <name type="synonym">Crotalaria striata</name>
    <dbReference type="NCBI Taxonomy" id="3830"/>
    <lineage>
        <taxon>Eukaryota</taxon>
        <taxon>Viridiplantae</taxon>
        <taxon>Streptophyta</taxon>
        <taxon>Embryophyta</taxon>
        <taxon>Tracheophyta</taxon>
        <taxon>Spermatophyta</taxon>
        <taxon>Magnoliopsida</taxon>
        <taxon>eudicotyledons</taxon>
        <taxon>Gunneridae</taxon>
        <taxon>Pentapetalae</taxon>
        <taxon>rosids</taxon>
        <taxon>fabids</taxon>
        <taxon>Fabales</taxon>
        <taxon>Fabaceae</taxon>
        <taxon>Papilionoideae</taxon>
        <taxon>50 kb inversion clade</taxon>
        <taxon>genistoids sensu lato</taxon>
        <taxon>core genistoids</taxon>
        <taxon>Crotalarieae</taxon>
        <taxon>Crotalaria</taxon>
    </lineage>
</organism>
<gene>
    <name evidence="1" type="ORF">RIF29_38510</name>
</gene>
<dbReference type="Proteomes" id="UP001372338">
    <property type="component" value="Unassembled WGS sequence"/>
</dbReference>
<keyword evidence="2" id="KW-1185">Reference proteome</keyword>
<dbReference type="SUPFAM" id="SSF51197">
    <property type="entry name" value="Clavaminate synthase-like"/>
    <property type="match status" value="1"/>
</dbReference>
<evidence type="ECO:0000313" key="2">
    <source>
        <dbReference type="Proteomes" id="UP001372338"/>
    </source>
</evidence>
<dbReference type="AlphaFoldDB" id="A0AAN9E4V0"/>
<reference evidence="1 2" key="1">
    <citation type="submission" date="2024-01" db="EMBL/GenBank/DDBJ databases">
        <title>The genomes of 5 underutilized Papilionoideae crops provide insights into root nodulation and disease resistanc.</title>
        <authorList>
            <person name="Yuan L."/>
        </authorList>
    </citation>
    <scope>NUCLEOTIDE SEQUENCE [LARGE SCALE GENOMIC DNA]</scope>
    <source>
        <strain evidence="1">ZHUSHIDOU_FW_LH</strain>
        <tissue evidence="1">Leaf</tissue>
    </source>
</reference>
<sequence>MIVFLQVRKINARKDLIVILSYKLVNHGISIELMDKMDRLTIKHYKKCMVQRFKEMVASKGLEKTMKEFAQEGERLAKELLDMLCENIGLRKVVCGKLPFQEKHIVQQASIVRKSENFGVLKNSLERKPSKCEEADGVGGDSVPAVN</sequence>
<evidence type="ECO:0000313" key="1">
    <source>
        <dbReference type="EMBL" id="KAK7243700.1"/>
    </source>
</evidence>
<dbReference type="EMBL" id="JAYWIO010000008">
    <property type="protein sequence ID" value="KAK7243700.1"/>
    <property type="molecule type" value="Genomic_DNA"/>
</dbReference>
<accession>A0AAN9E4V0</accession>
<name>A0AAN9E4V0_CROPI</name>
<proteinExistence type="predicted"/>
<protein>
    <submittedName>
        <fullName evidence="1">Uncharacterized protein</fullName>
    </submittedName>
</protein>
<comment type="caution">
    <text evidence="1">The sequence shown here is derived from an EMBL/GenBank/DDBJ whole genome shotgun (WGS) entry which is preliminary data.</text>
</comment>